<dbReference type="SMART" id="SM00066">
    <property type="entry name" value="GAL4"/>
    <property type="match status" value="1"/>
</dbReference>
<protein>
    <submittedName>
        <fullName evidence="5">Fungal-specific transcription factor domain-containing protein</fullName>
    </submittedName>
</protein>
<proteinExistence type="predicted"/>
<dbReference type="OrthoDB" id="434771at2759"/>
<keyword evidence="1" id="KW-0479">Metal-binding</keyword>
<feature type="compositionally biased region" description="Pro residues" evidence="3">
    <location>
        <begin position="806"/>
        <end position="816"/>
    </location>
</feature>
<dbReference type="InterPro" id="IPR050987">
    <property type="entry name" value="AtrR-like"/>
</dbReference>
<feature type="compositionally biased region" description="Low complexity" evidence="3">
    <location>
        <begin position="771"/>
        <end position="783"/>
    </location>
</feature>
<feature type="compositionally biased region" description="Basic and acidic residues" evidence="3">
    <location>
        <begin position="742"/>
        <end position="751"/>
    </location>
</feature>
<dbReference type="SUPFAM" id="SSF57701">
    <property type="entry name" value="Zn2/Cys6 DNA-binding domain"/>
    <property type="match status" value="1"/>
</dbReference>
<feature type="region of interest" description="Disordered" evidence="3">
    <location>
        <begin position="663"/>
        <end position="873"/>
    </location>
</feature>
<feature type="region of interest" description="Disordered" evidence="3">
    <location>
        <begin position="1"/>
        <end position="33"/>
    </location>
</feature>
<dbReference type="InterPro" id="IPR001138">
    <property type="entry name" value="Zn2Cys6_DnaBD"/>
</dbReference>
<dbReference type="InterPro" id="IPR036864">
    <property type="entry name" value="Zn2-C6_fun-type_DNA-bd_sf"/>
</dbReference>
<dbReference type="InterPro" id="IPR007219">
    <property type="entry name" value="XnlR_reg_dom"/>
</dbReference>
<dbReference type="PANTHER" id="PTHR46910">
    <property type="entry name" value="TRANSCRIPTION FACTOR PDR1"/>
    <property type="match status" value="1"/>
</dbReference>
<dbReference type="CDD" id="cd00067">
    <property type="entry name" value="GAL4"/>
    <property type="match status" value="1"/>
</dbReference>
<dbReference type="PANTHER" id="PTHR46910:SF1">
    <property type="entry name" value="MISCELLANEOUS ZN(II)2CYS6 TRANSCRIPTION FACTOR (EUROFUNG)-RELATED"/>
    <property type="match status" value="1"/>
</dbReference>
<evidence type="ECO:0000256" key="1">
    <source>
        <dbReference type="ARBA" id="ARBA00022723"/>
    </source>
</evidence>
<organism evidence="5 6">
    <name type="scientific">Coprinellus micaceus</name>
    <name type="common">Glistening ink-cap mushroom</name>
    <name type="synonym">Coprinus micaceus</name>
    <dbReference type="NCBI Taxonomy" id="71717"/>
    <lineage>
        <taxon>Eukaryota</taxon>
        <taxon>Fungi</taxon>
        <taxon>Dikarya</taxon>
        <taxon>Basidiomycota</taxon>
        <taxon>Agaricomycotina</taxon>
        <taxon>Agaricomycetes</taxon>
        <taxon>Agaricomycetidae</taxon>
        <taxon>Agaricales</taxon>
        <taxon>Agaricineae</taxon>
        <taxon>Psathyrellaceae</taxon>
        <taxon>Coprinellus</taxon>
    </lineage>
</organism>
<dbReference type="GO" id="GO:0000981">
    <property type="term" value="F:DNA-binding transcription factor activity, RNA polymerase II-specific"/>
    <property type="evidence" value="ECO:0007669"/>
    <property type="project" value="InterPro"/>
</dbReference>
<evidence type="ECO:0000256" key="2">
    <source>
        <dbReference type="ARBA" id="ARBA00023242"/>
    </source>
</evidence>
<feature type="compositionally biased region" description="Low complexity" evidence="3">
    <location>
        <begin position="126"/>
        <end position="154"/>
    </location>
</feature>
<dbReference type="Pfam" id="PF04082">
    <property type="entry name" value="Fungal_trans"/>
    <property type="match status" value="1"/>
</dbReference>
<feature type="region of interest" description="Disordered" evidence="3">
    <location>
        <begin position="126"/>
        <end position="161"/>
    </location>
</feature>
<gene>
    <name evidence="5" type="ORF">FA13DRAFT_1624705</name>
</gene>
<evidence type="ECO:0000259" key="4">
    <source>
        <dbReference type="PROSITE" id="PS50048"/>
    </source>
</evidence>
<evidence type="ECO:0000313" key="5">
    <source>
        <dbReference type="EMBL" id="TEB35424.1"/>
    </source>
</evidence>
<sequence length="984" mass="107942">MVKGEDTTPSTSQGKKKRIEEEPMSPDAGTRPIQLQRRRVWRACESCRRKKIKCDGCEPTCSQCTASGSQCTWLQTKDRAALSRHYVQELEARLLHMESLFQQIAPQLQATGQSLNSLGQLPASVAASLQQAASPTTPTANNPSPPQQSSSGDTDSADDDFSESFGQLALDEYGHMRWIGGSSTMSLIQSFKALTTAPVHRISPMDEDPAAPGPSVNKLYFPAAVFFGKVSALPGPEEVEYPERDLADKLVEAYFSRLHYLMPVINKPEFLARYTTLMDNNTNPQLARTETPFVSLVFAVFACAASLIQDPRLVVTGRDDDGGMGMVYYERALILQYISHANIQMAHVQCFILMSSFLCSINCLPQAWILIGQAVRNGQDLGLHRSPRRLNITSIEKETRRKVWWGVYTLDRMLALALGRPLGINDADCDVEHPVDVEDEQLPEYFNGAQVSQPSLMGGFIHMIKLYEIGGRMLRSVYAIDVCREHLEPEKRAELQRTVEGLDSELTIWCNDLPAIYKTQPQRDEQASIGIVLCSHYYSLVTTLHRNFLPVKRDESVTAKSTLKAVSTARHCIKLAPSFQNLVAPSHHLAFFIQNLFSSAVIVLLFAMHTTDVRAAAVTLEEAKGTLSALETWEGQWPGARKCKELLIEVINTATEAIAKHQKDVNSGVVSPTSPTSRHERRRSVTIGNTPTTIPPGRVMKPSRTRRNQSRDPGATSSRRMAAVSPYRVDTGHRARSSSRRRPYDDTESGERPASAIYQSFPSPTSASVRNGSNPSPHSSPGSVNLPSPAMTVLEHAGQQQSVQPQPQPQQPPQPPLQDASSSLANAYGYQSPISPTHPSPPRMGYDFNNYGVQPSALTQDGSQQWGTNGSDYTAGSQDQTLYTNPYGYGSALDGGFGGYDPTSDLTSGMSALSTTPPSSTFAASGLPFRGLDYIRNFSTGSYSTDQDSLWQSYDLGSFGYDPDLAFNLGVGDANGPLVQDNVR</sequence>
<dbReference type="PROSITE" id="PS50048">
    <property type="entry name" value="ZN2_CY6_FUNGAL_2"/>
    <property type="match status" value="1"/>
</dbReference>
<feature type="compositionally biased region" description="Polar residues" evidence="3">
    <location>
        <begin position="757"/>
        <end position="770"/>
    </location>
</feature>
<evidence type="ECO:0000256" key="3">
    <source>
        <dbReference type="SAM" id="MobiDB-lite"/>
    </source>
</evidence>
<reference evidence="5 6" key="1">
    <citation type="journal article" date="2019" name="Nat. Ecol. Evol.">
        <title>Megaphylogeny resolves global patterns of mushroom evolution.</title>
        <authorList>
            <person name="Varga T."/>
            <person name="Krizsan K."/>
            <person name="Foldi C."/>
            <person name="Dima B."/>
            <person name="Sanchez-Garcia M."/>
            <person name="Sanchez-Ramirez S."/>
            <person name="Szollosi G.J."/>
            <person name="Szarkandi J.G."/>
            <person name="Papp V."/>
            <person name="Albert L."/>
            <person name="Andreopoulos W."/>
            <person name="Angelini C."/>
            <person name="Antonin V."/>
            <person name="Barry K.W."/>
            <person name="Bougher N.L."/>
            <person name="Buchanan P."/>
            <person name="Buyck B."/>
            <person name="Bense V."/>
            <person name="Catcheside P."/>
            <person name="Chovatia M."/>
            <person name="Cooper J."/>
            <person name="Damon W."/>
            <person name="Desjardin D."/>
            <person name="Finy P."/>
            <person name="Geml J."/>
            <person name="Haridas S."/>
            <person name="Hughes K."/>
            <person name="Justo A."/>
            <person name="Karasinski D."/>
            <person name="Kautmanova I."/>
            <person name="Kiss B."/>
            <person name="Kocsube S."/>
            <person name="Kotiranta H."/>
            <person name="LaButti K.M."/>
            <person name="Lechner B.E."/>
            <person name="Liimatainen K."/>
            <person name="Lipzen A."/>
            <person name="Lukacs Z."/>
            <person name="Mihaltcheva S."/>
            <person name="Morgado L.N."/>
            <person name="Niskanen T."/>
            <person name="Noordeloos M.E."/>
            <person name="Ohm R.A."/>
            <person name="Ortiz-Santana B."/>
            <person name="Ovrebo C."/>
            <person name="Racz N."/>
            <person name="Riley R."/>
            <person name="Savchenko A."/>
            <person name="Shiryaev A."/>
            <person name="Soop K."/>
            <person name="Spirin V."/>
            <person name="Szebenyi C."/>
            <person name="Tomsovsky M."/>
            <person name="Tulloss R.E."/>
            <person name="Uehling J."/>
            <person name="Grigoriev I.V."/>
            <person name="Vagvolgyi C."/>
            <person name="Papp T."/>
            <person name="Martin F.M."/>
            <person name="Miettinen O."/>
            <person name="Hibbett D.S."/>
            <person name="Nagy L.G."/>
        </authorList>
    </citation>
    <scope>NUCLEOTIDE SEQUENCE [LARGE SCALE GENOMIC DNA]</scope>
    <source>
        <strain evidence="5 6">FP101781</strain>
    </source>
</reference>
<feature type="compositionally biased region" description="Low complexity" evidence="3">
    <location>
        <begin position="686"/>
        <end position="697"/>
    </location>
</feature>
<dbReference type="AlphaFoldDB" id="A0A4Y7TNB2"/>
<accession>A0A4Y7TNB2</accession>
<dbReference type="GO" id="GO:0008270">
    <property type="term" value="F:zinc ion binding"/>
    <property type="evidence" value="ECO:0007669"/>
    <property type="project" value="InterPro"/>
</dbReference>
<comment type="caution">
    <text evidence="5">The sequence shown here is derived from an EMBL/GenBank/DDBJ whole genome shotgun (WGS) entry which is preliminary data.</text>
</comment>
<name>A0A4Y7TNB2_COPMI</name>
<dbReference type="PROSITE" id="PS00463">
    <property type="entry name" value="ZN2_CY6_FUNGAL_1"/>
    <property type="match status" value="1"/>
</dbReference>
<dbReference type="Gene3D" id="4.10.240.10">
    <property type="entry name" value="Zn(2)-C6 fungal-type DNA-binding domain"/>
    <property type="match status" value="1"/>
</dbReference>
<feature type="domain" description="Zn(2)-C6 fungal-type" evidence="4">
    <location>
        <begin position="43"/>
        <end position="73"/>
    </location>
</feature>
<dbReference type="GO" id="GO:0006351">
    <property type="term" value="P:DNA-templated transcription"/>
    <property type="evidence" value="ECO:0007669"/>
    <property type="project" value="InterPro"/>
</dbReference>
<keyword evidence="6" id="KW-1185">Reference proteome</keyword>
<dbReference type="Proteomes" id="UP000298030">
    <property type="component" value="Unassembled WGS sequence"/>
</dbReference>
<dbReference type="Pfam" id="PF00172">
    <property type="entry name" value="Zn_clus"/>
    <property type="match status" value="1"/>
</dbReference>
<dbReference type="GO" id="GO:0003677">
    <property type="term" value="F:DNA binding"/>
    <property type="evidence" value="ECO:0007669"/>
    <property type="project" value="InterPro"/>
</dbReference>
<dbReference type="STRING" id="71717.A0A4Y7TNB2"/>
<dbReference type="CDD" id="cd12148">
    <property type="entry name" value="fungal_TF_MHR"/>
    <property type="match status" value="1"/>
</dbReference>
<keyword evidence="2" id="KW-0539">Nucleus</keyword>
<dbReference type="SMART" id="SM00906">
    <property type="entry name" value="Fungal_trans"/>
    <property type="match status" value="1"/>
</dbReference>
<evidence type="ECO:0000313" key="6">
    <source>
        <dbReference type="Proteomes" id="UP000298030"/>
    </source>
</evidence>
<feature type="compositionally biased region" description="Polar residues" evidence="3">
    <location>
        <begin position="851"/>
        <end position="873"/>
    </location>
</feature>
<dbReference type="EMBL" id="QPFP01000007">
    <property type="protein sequence ID" value="TEB35424.1"/>
    <property type="molecule type" value="Genomic_DNA"/>
</dbReference>